<dbReference type="AlphaFoldDB" id="A0A9I9EF01"/>
<name>A0A9I9EF01_CUCME</name>
<protein>
    <submittedName>
        <fullName evidence="1">Uncharacterized protein</fullName>
    </submittedName>
</protein>
<accession>A0A9I9EF01</accession>
<sequence length="108" mass="12068">MGATQSKFISFPLARATGRGLPKAAKMEEAKSHRISFFDFKCSYYSLLSNLNLAAKVENVSILTCELKNIDMASKFSLSVSSSLYLLDQNRNKSSRGKMIQSDRHVLQ</sequence>
<dbReference type="Gramene" id="MELO3C032828.2.1">
    <property type="protein sequence ID" value="MELO3C032828.2.1"/>
    <property type="gene ID" value="MELO3C032828.2"/>
</dbReference>
<proteinExistence type="predicted"/>
<organism evidence="1">
    <name type="scientific">Cucumis melo</name>
    <name type="common">Muskmelon</name>
    <dbReference type="NCBI Taxonomy" id="3656"/>
    <lineage>
        <taxon>Eukaryota</taxon>
        <taxon>Viridiplantae</taxon>
        <taxon>Streptophyta</taxon>
        <taxon>Embryophyta</taxon>
        <taxon>Tracheophyta</taxon>
        <taxon>Spermatophyta</taxon>
        <taxon>Magnoliopsida</taxon>
        <taxon>eudicotyledons</taxon>
        <taxon>Gunneridae</taxon>
        <taxon>Pentapetalae</taxon>
        <taxon>rosids</taxon>
        <taxon>fabids</taxon>
        <taxon>Cucurbitales</taxon>
        <taxon>Cucurbitaceae</taxon>
        <taxon>Benincaseae</taxon>
        <taxon>Cucumis</taxon>
    </lineage>
</organism>
<evidence type="ECO:0000313" key="1">
    <source>
        <dbReference type="EnsemblPlants" id="MELO3C032828.2.1"/>
    </source>
</evidence>
<reference evidence="1" key="1">
    <citation type="submission" date="2023-03" db="UniProtKB">
        <authorList>
            <consortium name="EnsemblPlants"/>
        </authorList>
    </citation>
    <scope>IDENTIFICATION</scope>
</reference>
<dbReference type="EnsemblPlants" id="MELO3C032828.2.1">
    <property type="protein sequence ID" value="MELO3C032828.2.1"/>
    <property type="gene ID" value="MELO3C032828.2"/>
</dbReference>